<feature type="compositionally biased region" description="Polar residues" evidence="1">
    <location>
        <begin position="293"/>
        <end position="303"/>
    </location>
</feature>
<name>A0A914YVW1_9BILA</name>
<feature type="region of interest" description="Disordered" evidence="1">
    <location>
        <begin position="74"/>
        <end position="114"/>
    </location>
</feature>
<proteinExistence type="predicted"/>
<dbReference type="Proteomes" id="UP000887577">
    <property type="component" value="Unplaced"/>
</dbReference>
<evidence type="ECO:0000256" key="1">
    <source>
        <dbReference type="SAM" id="MobiDB-lite"/>
    </source>
</evidence>
<organism evidence="2 3">
    <name type="scientific">Panagrolaimus superbus</name>
    <dbReference type="NCBI Taxonomy" id="310955"/>
    <lineage>
        <taxon>Eukaryota</taxon>
        <taxon>Metazoa</taxon>
        <taxon>Ecdysozoa</taxon>
        <taxon>Nematoda</taxon>
        <taxon>Chromadorea</taxon>
        <taxon>Rhabditida</taxon>
        <taxon>Tylenchina</taxon>
        <taxon>Panagrolaimomorpha</taxon>
        <taxon>Panagrolaimoidea</taxon>
        <taxon>Panagrolaimidae</taxon>
        <taxon>Panagrolaimus</taxon>
    </lineage>
</organism>
<feature type="compositionally biased region" description="Acidic residues" evidence="1">
    <location>
        <begin position="74"/>
        <end position="93"/>
    </location>
</feature>
<feature type="compositionally biased region" description="Basic and acidic residues" evidence="1">
    <location>
        <begin position="94"/>
        <end position="110"/>
    </location>
</feature>
<sequence length="351" mass="38888">MFTQDIGTQANSINFDVQTQIEKGDFNQDIETQAEIVIMHRQTSLHSEDLEPLESGFSYGGDLSYLWSDFDFVEEGVGGDDDDEEYDEEEGEGEEKQQQQQHAEDGRETPKAIGTEVRTDLLAAEAKTEFKSDFKIEATTETETKTTINLSDLDESRRERMMDIGIQTGVLARVQHIYGGKGKTGPGQKQEHQIPEPGVHKITLRKDPKSRISIPSSSEPTLEKPGPSSASGPRIRTPLIPPPKLIESAKNTALHGRHWEKQQSVSDLRTRLEKARQSSQSSGNLWGSKDEGSTSSLQIFGTETASSPKPSPQPPSSGGPSATTSSTEISKTQEEEEEEKEEKKKMQKKEK</sequence>
<dbReference type="WBParaSite" id="PSU_v2.g3793.t1">
    <property type="protein sequence ID" value="PSU_v2.g3793.t1"/>
    <property type="gene ID" value="PSU_v2.g3793"/>
</dbReference>
<protein>
    <submittedName>
        <fullName evidence="3">Uncharacterized protein</fullName>
    </submittedName>
</protein>
<evidence type="ECO:0000313" key="2">
    <source>
        <dbReference type="Proteomes" id="UP000887577"/>
    </source>
</evidence>
<keyword evidence="2" id="KW-1185">Reference proteome</keyword>
<feature type="compositionally biased region" description="Low complexity" evidence="1">
    <location>
        <begin position="318"/>
        <end position="327"/>
    </location>
</feature>
<evidence type="ECO:0000313" key="3">
    <source>
        <dbReference type="WBParaSite" id="PSU_v2.g3793.t1"/>
    </source>
</evidence>
<dbReference type="AlphaFoldDB" id="A0A914YVW1"/>
<reference evidence="3" key="1">
    <citation type="submission" date="2022-11" db="UniProtKB">
        <authorList>
            <consortium name="WormBaseParasite"/>
        </authorList>
    </citation>
    <scope>IDENTIFICATION</scope>
</reference>
<accession>A0A914YVW1</accession>
<feature type="region of interest" description="Disordered" evidence="1">
    <location>
        <begin position="180"/>
        <end position="351"/>
    </location>
</feature>